<dbReference type="GO" id="GO:0005886">
    <property type="term" value="C:plasma membrane"/>
    <property type="evidence" value="ECO:0007669"/>
    <property type="project" value="TreeGrafter"/>
</dbReference>
<evidence type="ECO:0000256" key="4">
    <source>
        <dbReference type="ARBA" id="ARBA00022989"/>
    </source>
</evidence>
<sequence length="237" mass="26918">MSVRQSIQKTENEEKPSDKKDSQGQSEVASADVKESQETKESKSPTNKESQVDNKESQFKESNVKSPKESRDQTKVKSSGEKESIEQTAVAEVTGFSLILHVMIKWKTPLLLILPPLLMSPLVLSEKKELRCAFCVCLMGVYWMTEALPLAVTALIPIVLYPLTQVMTCKAVAQQFINDTNFLYVGGLIVAIAIEKCFLHKRIALFVLNKVGERYKILDLFWYWDMLYQWDSYIVLG</sequence>
<protein>
    <submittedName>
        <fullName evidence="8">Uncharacterized protein</fullName>
    </submittedName>
</protein>
<dbReference type="AlphaFoldDB" id="A0AAD5NBV9"/>
<evidence type="ECO:0000256" key="5">
    <source>
        <dbReference type="ARBA" id="ARBA00023136"/>
    </source>
</evidence>
<evidence type="ECO:0000256" key="1">
    <source>
        <dbReference type="ARBA" id="ARBA00004141"/>
    </source>
</evidence>
<comment type="caution">
    <text evidence="8">The sequence shown here is derived from an EMBL/GenBank/DDBJ whole genome shotgun (WGS) entry which is preliminary data.</text>
</comment>
<keyword evidence="4 7" id="KW-1133">Transmembrane helix</keyword>
<dbReference type="EMBL" id="JAHQIW010004625">
    <property type="protein sequence ID" value="KAJ1363134.1"/>
    <property type="molecule type" value="Genomic_DNA"/>
</dbReference>
<dbReference type="GO" id="GO:0015137">
    <property type="term" value="F:citrate transmembrane transporter activity"/>
    <property type="evidence" value="ECO:0007669"/>
    <property type="project" value="TreeGrafter"/>
</dbReference>
<comment type="subcellular location">
    <subcellularLocation>
        <location evidence="1">Membrane</location>
        <topology evidence="1">Multi-pass membrane protein</topology>
    </subcellularLocation>
</comment>
<dbReference type="GO" id="GO:0015141">
    <property type="term" value="F:succinate transmembrane transporter activity"/>
    <property type="evidence" value="ECO:0007669"/>
    <property type="project" value="TreeGrafter"/>
</dbReference>
<evidence type="ECO:0000313" key="9">
    <source>
        <dbReference type="Proteomes" id="UP001196413"/>
    </source>
</evidence>
<organism evidence="8 9">
    <name type="scientific">Parelaphostrongylus tenuis</name>
    <name type="common">Meningeal worm</name>
    <dbReference type="NCBI Taxonomy" id="148309"/>
    <lineage>
        <taxon>Eukaryota</taxon>
        <taxon>Metazoa</taxon>
        <taxon>Ecdysozoa</taxon>
        <taxon>Nematoda</taxon>
        <taxon>Chromadorea</taxon>
        <taxon>Rhabditida</taxon>
        <taxon>Rhabditina</taxon>
        <taxon>Rhabditomorpha</taxon>
        <taxon>Strongyloidea</taxon>
        <taxon>Metastrongylidae</taxon>
        <taxon>Parelaphostrongylus</taxon>
    </lineage>
</organism>
<accession>A0AAD5NBV9</accession>
<proteinExistence type="inferred from homology"/>
<evidence type="ECO:0000256" key="6">
    <source>
        <dbReference type="SAM" id="MobiDB-lite"/>
    </source>
</evidence>
<name>A0AAD5NBV9_PARTN</name>
<keyword evidence="3 7" id="KW-0812">Transmembrane</keyword>
<evidence type="ECO:0000256" key="2">
    <source>
        <dbReference type="ARBA" id="ARBA00006772"/>
    </source>
</evidence>
<feature type="compositionally biased region" description="Basic and acidic residues" evidence="6">
    <location>
        <begin position="10"/>
        <end position="22"/>
    </location>
</feature>
<feature type="region of interest" description="Disordered" evidence="6">
    <location>
        <begin position="1"/>
        <end position="84"/>
    </location>
</feature>
<evidence type="ECO:0000256" key="3">
    <source>
        <dbReference type="ARBA" id="ARBA00022692"/>
    </source>
</evidence>
<dbReference type="PANTHER" id="PTHR10283">
    <property type="entry name" value="SOLUTE CARRIER FAMILY 13 MEMBER"/>
    <property type="match status" value="1"/>
</dbReference>
<dbReference type="Pfam" id="PF00939">
    <property type="entry name" value="Na_sulph_symp"/>
    <property type="match status" value="1"/>
</dbReference>
<feature type="transmembrane region" description="Helical" evidence="7">
    <location>
        <begin position="136"/>
        <end position="161"/>
    </location>
</feature>
<reference evidence="8" key="1">
    <citation type="submission" date="2021-06" db="EMBL/GenBank/DDBJ databases">
        <title>Parelaphostrongylus tenuis whole genome reference sequence.</title>
        <authorList>
            <person name="Garwood T.J."/>
            <person name="Larsen P.A."/>
            <person name="Fountain-Jones N.M."/>
            <person name="Garbe J.R."/>
            <person name="Macchietto M.G."/>
            <person name="Kania S.A."/>
            <person name="Gerhold R.W."/>
            <person name="Richards J.E."/>
            <person name="Wolf T.M."/>
        </authorList>
    </citation>
    <scope>NUCLEOTIDE SEQUENCE</scope>
    <source>
        <strain evidence="8">MNPRO001-30</strain>
        <tissue evidence="8">Meninges</tissue>
    </source>
</reference>
<evidence type="ECO:0000256" key="7">
    <source>
        <dbReference type="SAM" id="Phobius"/>
    </source>
</evidence>
<gene>
    <name evidence="8" type="ORF">KIN20_022916</name>
</gene>
<feature type="compositionally biased region" description="Basic and acidic residues" evidence="6">
    <location>
        <begin position="32"/>
        <end position="43"/>
    </location>
</feature>
<feature type="transmembrane region" description="Helical" evidence="7">
    <location>
        <begin position="181"/>
        <end position="199"/>
    </location>
</feature>
<evidence type="ECO:0000313" key="8">
    <source>
        <dbReference type="EMBL" id="KAJ1363134.1"/>
    </source>
</evidence>
<keyword evidence="5 7" id="KW-0472">Membrane</keyword>
<feature type="compositionally biased region" description="Basic and acidic residues" evidence="6">
    <location>
        <begin position="50"/>
        <end position="84"/>
    </location>
</feature>
<dbReference type="InterPro" id="IPR001898">
    <property type="entry name" value="SLC13A/DASS"/>
</dbReference>
<keyword evidence="9" id="KW-1185">Reference proteome</keyword>
<comment type="similarity">
    <text evidence="2">Belongs to the SLC13A/DASS transporter (TC 2.A.47) family. NADC subfamily.</text>
</comment>
<dbReference type="Proteomes" id="UP001196413">
    <property type="component" value="Unassembled WGS sequence"/>
</dbReference>
<dbReference type="PANTHER" id="PTHR10283:SF82">
    <property type="entry name" value="SOLUTE CARRIER FAMILY 13 MEMBER 2"/>
    <property type="match status" value="1"/>
</dbReference>